<keyword evidence="9 13" id="KW-0472">Membrane</keyword>
<dbReference type="GO" id="GO:0046961">
    <property type="term" value="F:proton-transporting ATPase activity, rotational mechanism"/>
    <property type="evidence" value="ECO:0007669"/>
    <property type="project" value="TreeGrafter"/>
</dbReference>
<comment type="caution">
    <text evidence="16">The sequence shown here is derived from an EMBL/GenBank/DDBJ whole genome shotgun (WGS) entry which is preliminary data.</text>
</comment>
<evidence type="ECO:0000256" key="8">
    <source>
        <dbReference type="ARBA" id="ARBA00023065"/>
    </source>
</evidence>
<evidence type="ECO:0000256" key="6">
    <source>
        <dbReference type="ARBA" id="ARBA00022781"/>
    </source>
</evidence>
<keyword evidence="8 13" id="KW-0406">Ion transport</keyword>
<keyword evidence="5 13" id="KW-0812">Transmembrane</keyword>
<dbReference type="SUPFAM" id="SSF81573">
    <property type="entry name" value="F1F0 ATP synthase subunit B, membrane domain"/>
    <property type="match status" value="1"/>
</dbReference>
<comment type="function">
    <text evidence="11 13">F(1)F(0) ATP synthase produces ATP from ADP in the presence of a proton or sodium gradient. F-type ATPases consist of two structural domains, F(1) containing the extramembraneous catalytic core and F(0) containing the membrane proton channel, linked together by a central stalk and a peripheral stalk. During catalysis, ATP synthesis in the catalytic domain of F(1) is coupled via a rotary mechanism of the central stalk subunits to proton translocation.</text>
</comment>
<feature type="coiled-coil region" evidence="15">
    <location>
        <begin position="49"/>
        <end position="117"/>
    </location>
</feature>
<keyword evidence="2 13" id="KW-0813">Transport</keyword>
<keyword evidence="3 13" id="KW-1003">Cell membrane</keyword>
<sequence>MGEIKWDLVVTQIVGFLLVLWILRKYAWGPVVSTLESRRDKIRSDFEDIDRKKGEVASLQSKLEAELREIESQARAKIQEGVHEGERVGAEIKEKARQDAQAMIHRAGEQIEQDRNKAQVELRNQMVTMVIAAAEKILGEKLDPAAQKGQIDAFLQSLGGMKSGGRSES</sequence>
<name>A0A956LYH1_UNCEI</name>
<dbReference type="HAMAP" id="MF_01398">
    <property type="entry name" value="ATP_synth_b_bprime"/>
    <property type="match status" value="1"/>
</dbReference>
<evidence type="ECO:0000313" key="16">
    <source>
        <dbReference type="EMBL" id="MCA9727924.1"/>
    </source>
</evidence>
<dbReference type="AlphaFoldDB" id="A0A956LYH1"/>
<keyword evidence="6 13" id="KW-0375">Hydrogen ion transport</keyword>
<dbReference type="InterPro" id="IPR050059">
    <property type="entry name" value="ATP_synthase_B_chain"/>
</dbReference>
<dbReference type="EMBL" id="JAGQHR010000261">
    <property type="protein sequence ID" value="MCA9727924.1"/>
    <property type="molecule type" value="Genomic_DNA"/>
</dbReference>
<comment type="function">
    <text evidence="13">Component of the F(0) channel, it forms part of the peripheral stalk, linking F(1) to F(0).</text>
</comment>
<evidence type="ECO:0000256" key="11">
    <source>
        <dbReference type="ARBA" id="ARBA00025198"/>
    </source>
</evidence>
<comment type="similarity">
    <text evidence="1 13 14">Belongs to the ATPase B chain family.</text>
</comment>
<evidence type="ECO:0000313" key="17">
    <source>
        <dbReference type="Proteomes" id="UP000697710"/>
    </source>
</evidence>
<dbReference type="CDD" id="cd06503">
    <property type="entry name" value="ATP-synt_Fo_b"/>
    <property type="match status" value="1"/>
</dbReference>
<organism evidence="16 17">
    <name type="scientific">Eiseniibacteriota bacterium</name>
    <dbReference type="NCBI Taxonomy" id="2212470"/>
    <lineage>
        <taxon>Bacteria</taxon>
        <taxon>Candidatus Eiseniibacteriota</taxon>
    </lineage>
</organism>
<gene>
    <name evidence="13 16" type="primary">atpF</name>
    <name evidence="16" type="ORF">KC729_09600</name>
</gene>
<evidence type="ECO:0000256" key="1">
    <source>
        <dbReference type="ARBA" id="ARBA00005513"/>
    </source>
</evidence>
<evidence type="ECO:0000256" key="13">
    <source>
        <dbReference type="HAMAP-Rule" id="MF_01398"/>
    </source>
</evidence>
<reference evidence="16" key="1">
    <citation type="submission" date="2020-04" db="EMBL/GenBank/DDBJ databases">
        <authorList>
            <person name="Zhang T."/>
        </authorList>
    </citation>
    <scope>NUCLEOTIDE SEQUENCE</scope>
    <source>
        <strain evidence="16">HKST-UBA01</strain>
    </source>
</reference>
<reference evidence="16" key="2">
    <citation type="journal article" date="2021" name="Microbiome">
        <title>Successional dynamics and alternative stable states in a saline activated sludge microbial community over 9 years.</title>
        <authorList>
            <person name="Wang Y."/>
            <person name="Ye J."/>
            <person name="Ju F."/>
            <person name="Liu L."/>
            <person name="Boyd J.A."/>
            <person name="Deng Y."/>
            <person name="Parks D.H."/>
            <person name="Jiang X."/>
            <person name="Yin X."/>
            <person name="Woodcroft B.J."/>
            <person name="Tyson G.W."/>
            <person name="Hugenholtz P."/>
            <person name="Polz M.F."/>
            <person name="Zhang T."/>
        </authorList>
    </citation>
    <scope>NUCLEOTIDE SEQUENCE</scope>
    <source>
        <strain evidence="16">HKST-UBA01</strain>
    </source>
</reference>
<dbReference type="GO" id="GO:0012505">
    <property type="term" value="C:endomembrane system"/>
    <property type="evidence" value="ECO:0007669"/>
    <property type="project" value="UniProtKB-SubCell"/>
</dbReference>
<evidence type="ECO:0000256" key="12">
    <source>
        <dbReference type="ARBA" id="ARBA00037847"/>
    </source>
</evidence>
<evidence type="ECO:0000256" key="9">
    <source>
        <dbReference type="ARBA" id="ARBA00023136"/>
    </source>
</evidence>
<evidence type="ECO:0000256" key="2">
    <source>
        <dbReference type="ARBA" id="ARBA00022448"/>
    </source>
</evidence>
<protein>
    <recommendedName>
        <fullName evidence="13">ATP synthase subunit b</fullName>
    </recommendedName>
    <alternativeName>
        <fullName evidence="13">ATP synthase F(0) sector subunit b</fullName>
    </alternativeName>
    <alternativeName>
        <fullName evidence="13">ATPase subunit I</fullName>
    </alternativeName>
    <alternativeName>
        <fullName evidence="13">F-type ATPase subunit b</fullName>
        <shortName evidence="13">F-ATPase subunit b</shortName>
    </alternativeName>
</protein>
<dbReference type="GO" id="GO:0045259">
    <property type="term" value="C:proton-transporting ATP synthase complex"/>
    <property type="evidence" value="ECO:0007669"/>
    <property type="project" value="UniProtKB-KW"/>
</dbReference>
<evidence type="ECO:0000256" key="10">
    <source>
        <dbReference type="ARBA" id="ARBA00023310"/>
    </source>
</evidence>
<dbReference type="PANTHER" id="PTHR33445">
    <property type="entry name" value="ATP SYNTHASE SUBUNIT B', CHLOROPLASTIC"/>
    <property type="match status" value="1"/>
</dbReference>
<dbReference type="InterPro" id="IPR002146">
    <property type="entry name" value="ATP_synth_b/b'su_bac/chlpt"/>
</dbReference>
<comment type="subcellular location">
    <subcellularLocation>
        <location evidence="13">Cell membrane</location>
        <topology evidence="13">Single-pass membrane protein</topology>
    </subcellularLocation>
    <subcellularLocation>
        <location evidence="12">Endomembrane system</location>
        <topology evidence="12">Single-pass membrane protein</topology>
    </subcellularLocation>
</comment>
<keyword evidence="7 13" id="KW-1133">Transmembrane helix</keyword>
<dbReference type="NCBIfam" id="TIGR01144">
    <property type="entry name" value="ATP_synt_b"/>
    <property type="match status" value="1"/>
</dbReference>
<evidence type="ECO:0000256" key="15">
    <source>
        <dbReference type="SAM" id="Coils"/>
    </source>
</evidence>
<dbReference type="PANTHER" id="PTHR33445:SF1">
    <property type="entry name" value="ATP SYNTHASE SUBUNIT B"/>
    <property type="match status" value="1"/>
</dbReference>
<proteinExistence type="inferred from homology"/>
<dbReference type="Pfam" id="PF00430">
    <property type="entry name" value="ATP-synt_B"/>
    <property type="match status" value="1"/>
</dbReference>
<dbReference type="Proteomes" id="UP000697710">
    <property type="component" value="Unassembled WGS sequence"/>
</dbReference>
<keyword evidence="10 13" id="KW-0066">ATP synthesis</keyword>
<dbReference type="GO" id="GO:0005886">
    <property type="term" value="C:plasma membrane"/>
    <property type="evidence" value="ECO:0007669"/>
    <property type="project" value="UniProtKB-SubCell"/>
</dbReference>
<evidence type="ECO:0000256" key="14">
    <source>
        <dbReference type="RuleBase" id="RU003848"/>
    </source>
</evidence>
<evidence type="ECO:0000256" key="3">
    <source>
        <dbReference type="ARBA" id="ARBA00022475"/>
    </source>
</evidence>
<keyword evidence="15" id="KW-0175">Coiled coil</keyword>
<comment type="subunit">
    <text evidence="13">F-type ATPases have 2 components, F(1) - the catalytic core - and F(0) - the membrane proton channel. F(1) has five subunits: alpha(3), beta(3), gamma(1), delta(1), epsilon(1). F(0) has three main subunits: a(1), b(2) and c(10-14). The alpha and beta chains form an alternating ring which encloses part of the gamma chain. F(1) is attached to F(0) by a central stalk formed by the gamma and epsilon chains, while a peripheral stalk is formed by the delta and b chains.</text>
</comment>
<dbReference type="InterPro" id="IPR028987">
    <property type="entry name" value="ATP_synth_B-like_membr_sf"/>
</dbReference>
<evidence type="ECO:0000256" key="7">
    <source>
        <dbReference type="ARBA" id="ARBA00022989"/>
    </source>
</evidence>
<keyword evidence="4 13" id="KW-0138">CF(0)</keyword>
<dbReference type="InterPro" id="IPR005864">
    <property type="entry name" value="ATP_synth_F0_bsu_bac"/>
</dbReference>
<evidence type="ECO:0000256" key="5">
    <source>
        <dbReference type="ARBA" id="ARBA00022692"/>
    </source>
</evidence>
<evidence type="ECO:0000256" key="4">
    <source>
        <dbReference type="ARBA" id="ARBA00022547"/>
    </source>
</evidence>
<dbReference type="GO" id="GO:0046933">
    <property type="term" value="F:proton-transporting ATP synthase activity, rotational mechanism"/>
    <property type="evidence" value="ECO:0007669"/>
    <property type="project" value="UniProtKB-UniRule"/>
</dbReference>
<accession>A0A956LYH1</accession>